<name>A0A1G8X1M2_ACTMZ</name>
<gene>
    <name evidence="6" type="ORF">SAMN04487820_102336</name>
</gene>
<evidence type="ECO:0000256" key="2">
    <source>
        <dbReference type="SAM" id="MobiDB-lite"/>
    </source>
</evidence>
<dbReference type="OrthoDB" id="9782542at2"/>
<feature type="compositionally biased region" description="Polar residues" evidence="2">
    <location>
        <begin position="399"/>
        <end position="411"/>
    </location>
</feature>
<feature type="compositionally biased region" description="Polar residues" evidence="2">
    <location>
        <begin position="259"/>
        <end position="269"/>
    </location>
</feature>
<feature type="region of interest" description="Disordered" evidence="2">
    <location>
        <begin position="964"/>
        <end position="994"/>
    </location>
</feature>
<dbReference type="Gene3D" id="3.30.70.2390">
    <property type="match status" value="1"/>
</dbReference>
<protein>
    <submittedName>
        <fullName evidence="6">Transcriptional attenuator, LytR family</fullName>
    </submittedName>
</protein>
<organism evidence="6 7">
    <name type="scientific">Actinopolyspora mzabensis</name>
    <dbReference type="NCBI Taxonomy" id="995066"/>
    <lineage>
        <taxon>Bacteria</taxon>
        <taxon>Bacillati</taxon>
        <taxon>Actinomycetota</taxon>
        <taxon>Actinomycetes</taxon>
        <taxon>Actinopolysporales</taxon>
        <taxon>Actinopolysporaceae</taxon>
        <taxon>Actinopolyspora</taxon>
    </lineage>
</organism>
<dbReference type="PANTHER" id="PTHR33392:SF6">
    <property type="entry name" value="POLYISOPRENYL-TEICHOIC ACID--PEPTIDOGLYCAN TEICHOIC ACID TRANSFERASE TAGU"/>
    <property type="match status" value="1"/>
</dbReference>
<dbReference type="Proteomes" id="UP000199213">
    <property type="component" value="Unassembled WGS sequence"/>
</dbReference>
<keyword evidence="3" id="KW-1133">Transmembrane helix</keyword>
<feature type="compositionally biased region" description="Polar residues" evidence="2">
    <location>
        <begin position="204"/>
        <end position="222"/>
    </location>
</feature>
<dbReference type="Gene3D" id="3.40.630.190">
    <property type="entry name" value="LCP protein"/>
    <property type="match status" value="1"/>
</dbReference>
<keyword evidence="3" id="KW-0472">Membrane</keyword>
<feature type="compositionally biased region" description="Polar residues" evidence="2">
    <location>
        <begin position="290"/>
        <end position="306"/>
    </location>
</feature>
<dbReference type="AlphaFoldDB" id="A0A1G8X1M2"/>
<feature type="compositionally biased region" description="Acidic residues" evidence="2">
    <location>
        <begin position="415"/>
        <end position="429"/>
    </location>
</feature>
<comment type="similarity">
    <text evidence="1">Belongs to the LytR/CpsA/Psr (LCP) family.</text>
</comment>
<feature type="compositionally biased region" description="Polar residues" evidence="2">
    <location>
        <begin position="854"/>
        <end position="869"/>
    </location>
</feature>
<feature type="compositionally biased region" description="Basic and acidic residues" evidence="2">
    <location>
        <begin position="985"/>
        <end position="994"/>
    </location>
</feature>
<sequence length="994" mass="105873">MPDNPRRGSSGHQSSHSEWASPEDETGNGSETGSRATSRRRRRALGDDGTGGTRVGDLLSRHGKGQSQNTGSHRKVEVDESEFVPPEEQSGPRSPRNGPDEESPEQPTRTTEAVPETPPSHENQPQDGGRRSRGRRARRRRQEPEQPEGAEPGQSEQTQWQIPSSASSPPPSDGIGSTNAPPAESDDTARMTPFLGASRRPNAARSNDNTQQPADQSSSHTSPMAPPSAEQATGNPTPATPPRPGGDTGTDTSDRTRPNQPISAALNQNRRAPAPPPPSRETWSRETGSRETGAQQIPSEEPTAQQPAVRGETPPQAGGYPPESPRQPARGEGTAAPDPSAPSAAEEMLNGSPRAGGPAPETPSPYEGAQPERSPESAVGARTSGTEHDPATTAIAPQHDSSGTAQSTTSREAATDDEESADEQDDDNEASAAIDATLARFSAVHDELAAEEEKRRKKYAWLWGSRKEPEPGQDMPFDFAEDRDANSSRVEWRKGKRRRRMQTLGRVAAVGVAALVFVTTGIGWGSKTWLDASFNQIRALNENSDAIQDAHLQEGDQNFLLIGSDTRQGAETSDDIGTTEGVPGARSDTTMIAHIPADRSRVVIVSIPRDLEIDIDADTCKKWDSATGKYSEETVAARQNVKFNTAFGEGGPACVTKQVQQLSGLEINSFLGINFQGFKSMVKAVGGVQICTNKPMIDHELGTILETAGTHKLGPQQALRYVRARKLTNDVTADYGRMERQQLFLGALLRKTTSANVLLNPGKLTNLANAIIANTFGDNVDSDKLISLGKSLDGLDPEKVTFVTIPTTGTANSRGNEVLAESKAHSLFRAIIEDVPLDSSSGEQSGRASEGAASDTSPMAFTQQEQGNGSAKPEPSEVSVSVFNSTERSGLASNTASDLREFDFAVGDVGNLDSPLDRTVIRYSEGNKQRAQLLASAVPSAEIVADSSAGETLRLELGTDYENRIRKPDSGDVDVPENLSTVNAGEDKCGGVSG</sequence>
<feature type="compositionally biased region" description="Polar residues" evidence="2">
    <location>
        <begin position="838"/>
        <end position="847"/>
    </location>
</feature>
<feature type="domain" description="LytR/CpsA/Psr regulator C-terminal" evidence="5">
    <location>
        <begin position="877"/>
        <end position="961"/>
    </location>
</feature>
<keyword evidence="3" id="KW-0812">Transmembrane</keyword>
<feature type="compositionally biased region" description="Basic residues" evidence="2">
    <location>
        <begin position="131"/>
        <end position="141"/>
    </location>
</feature>
<dbReference type="NCBIfam" id="TIGR00350">
    <property type="entry name" value="lytR_cpsA_psr"/>
    <property type="match status" value="1"/>
</dbReference>
<feature type="region of interest" description="Disordered" evidence="2">
    <location>
        <begin position="1"/>
        <end position="429"/>
    </location>
</feature>
<feature type="region of interest" description="Disordered" evidence="2">
    <location>
        <begin position="838"/>
        <end position="883"/>
    </location>
</feature>
<dbReference type="InterPro" id="IPR050922">
    <property type="entry name" value="LytR/CpsA/Psr_CW_biosynth"/>
</dbReference>
<evidence type="ECO:0000256" key="1">
    <source>
        <dbReference type="ARBA" id="ARBA00006068"/>
    </source>
</evidence>
<keyword evidence="7" id="KW-1185">Reference proteome</keyword>
<accession>A0A1G8X1M2</accession>
<evidence type="ECO:0000256" key="3">
    <source>
        <dbReference type="SAM" id="Phobius"/>
    </source>
</evidence>
<feature type="compositionally biased region" description="Low complexity" evidence="2">
    <location>
        <begin position="335"/>
        <end position="345"/>
    </location>
</feature>
<dbReference type="InterPro" id="IPR027381">
    <property type="entry name" value="LytR/CpsA/Psr_C"/>
</dbReference>
<reference evidence="7" key="1">
    <citation type="submission" date="2016-10" db="EMBL/GenBank/DDBJ databases">
        <authorList>
            <person name="Varghese N."/>
            <person name="Submissions S."/>
        </authorList>
    </citation>
    <scope>NUCLEOTIDE SEQUENCE [LARGE SCALE GENOMIC DNA]</scope>
    <source>
        <strain evidence="7">DSM 45460</strain>
    </source>
</reference>
<feature type="transmembrane region" description="Helical" evidence="3">
    <location>
        <begin position="503"/>
        <end position="524"/>
    </location>
</feature>
<dbReference type="InterPro" id="IPR004474">
    <property type="entry name" value="LytR_CpsA_psr"/>
</dbReference>
<feature type="compositionally biased region" description="Low complexity" evidence="2">
    <location>
        <begin position="147"/>
        <end position="167"/>
    </location>
</feature>
<dbReference type="EMBL" id="FNFM01000002">
    <property type="protein sequence ID" value="SDJ84433.1"/>
    <property type="molecule type" value="Genomic_DNA"/>
</dbReference>
<dbReference type="Pfam" id="PF13399">
    <property type="entry name" value="LytR_C"/>
    <property type="match status" value="1"/>
</dbReference>
<feature type="domain" description="Cell envelope-related transcriptional attenuator" evidence="4">
    <location>
        <begin position="586"/>
        <end position="752"/>
    </location>
</feature>
<feature type="compositionally biased region" description="Low complexity" evidence="2">
    <location>
        <begin position="7"/>
        <end position="17"/>
    </location>
</feature>
<evidence type="ECO:0000313" key="6">
    <source>
        <dbReference type="EMBL" id="SDJ84433.1"/>
    </source>
</evidence>
<evidence type="ECO:0000313" key="7">
    <source>
        <dbReference type="Proteomes" id="UP000199213"/>
    </source>
</evidence>
<dbReference type="Pfam" id="PF03816">
    <property type="entry name" value="LytR_cpsA_psr"/>
    <property type="match status" value="1"/>
</dbReference>
<evidence type="ECO:0000259" key="4">
    <source>
        <dbReference type="Pfam" id="PF03816"/>
    </source>
</evidence>
<evidence type="ECO:0000259" key="5">
    <source>
        <dbReference type="Pfam" id="PF13399"/>
    </source>
</evidence>
<dbReference type="PANTHER" id="PTHR33392">
    <property type="entry name" value="POLYISOPRENYL-TEICHOIC ACID--PEPTIDOGLYCAN TEICHOIC ACID TRANSFERASE TAGU"/>
    <property type="match status" value="1"/>
</dbReference>
<proteinExistence type="inferred from homology"/>